<accession>A0A0F9E486</accession>
<dbReference type="EMBL" id="LAZR01036487">
    <property type="protein sequence ID" value="KKL24711.1"/>
    <property type="molecule type" value="Genomic_DNA"/>
</dbReference>
<comment type="similarity">
    <text evidence="1">Belongs to the aldehyde dehydrogenase family.</text>
</comment>
<dbReference type="InterPro" id="IPR029510">
    <property type="entry name" value="Ald_DH_CS_GLU"/>
</dbReference>
<dbReference type="NCBIfam" id="TIGR01780">
    <property type="entry name" value="SSADH"/>
    <property type="match status" value="1"/>
</dbReference>
<proteinExistence type="inferred from homology"/>
<dbReference type="InterPro" id="IPR010102">
    <property type="entry name" value="Succ_semiAld_DH"/>
</dbReference>
<dbReference type="Pfam" id="PF00171">
    <property type="entry name" value="Aldedh"/>
    <property type="match status" value="1"/>
</dbReference>
<evidence type="ECO:0000256" key="2">
    <source>
        <dbReference type="ARBA" id="ARBA00023002"/>
    </source>
</evidence>
<keyword evidence="2" id="KW-0560">Oxidoreductase</keyword>
<gene>
    <name evidence="4" type="ORF">LCGC14_2412590</name>
</gene>
<protein>
    <recommendedName>
        <fullName evidence="3">Aldehyde dehydrogenase domain-containing protein</fullName>
    </recommendedName>
</protein>
<dbReference type="InterPro" id="IPR015590">
    <property type="entry name" value="Aldehyde_DH_dom"/>
</dbReference>
<dbReference type="Gene3D" id="3.40.605.10">
    <property type="entry name" value="Aldehyde Dehydrogenase, Chain A, domain 1"/>
    <property type="match status" value="1"/>
</dbReference>
<dbReference type="Gene3D" id="3.40.309.10">
    <property type="entry name" value="Aldehyde Dehydrogenase, Chain A, domain 2"/>
    <property type="match status" value="1"/>
</dbReference>
<evidence type="ECO:0000259" key="3">
    <source>
        <dbReference type="Pfam" id="PF00171"/>
    </source>
</evidence>
<dbReference type="PANTHER" id="PTHR43353">
    <property type="entry name" value="SUCCINATE-SEMIALDEHYDE DEHYDROGENASE, MITOCHONDRIAL"/>
    <property type="match status" value="1"/>
</dbReference>
<dbReference type="PROSITE" id="PS00687">
    <property type="entry name" value="ALDEHYDE_DEHYDR_GLU"/>
    <property type="match status" value="1"/>
</dbReference>
<dbReference type="InterPro" id="IPR050740">
    <property type="entry name" value="Aldehyde_DH_Superfamily"/>
</dbReference>
<dbReference type="AlphaFoldDB" id="A0A0F9E486"/>
<feature type="domain" description="Aldehyde dehydrogenase" evidence="3">
    <location>
        <begin position="57"/>
        <end position="515"/>
    </location>
</feature>
<comment type="caution">
    <text evidence="4">The sequence shown here is derived from an EMBL/GenBank/DDBJ whole genome shotgun (WGS) entry which is preliminary data.</text>
</comment>
<name>A0A0F9E486_9ZZZZ</name>
<dbReference type="PROSITE" id="PS00070">
    <property type="entry name" value="ALDEHYDE_DEHYDR_CYS"/>
    <property type="match status" value="1"/>
</dbReference>
<dbReference type="SUPFAM" id="SSF53720">
    <property type="entry name" value="ALDH-like"/>
    <property type="match status" value="1"/>
</dbReference>
<dbReference type="GO" id="GO:0009450">
    <property type="term" value="P:gamma-aminobutyric acid catabolic process"/>
    <property type="evidence" value="ECO:0007669"/>
    <property type="project" value="InterPro"/>
</dbReference>
<evidence type="ECO:0000313" key="4">
    <source>
        <dbReference type="EMBL" id="KKL24711.1"/>
    </source>
</evidence>
<dbReference type="GO" id="GO:0004777">
    <property type="term" value="F:succinate-semialdehyde dehydrogenase (NAD+) activity"/>
    <property type="evidence" value="ECO:0007669"/>
    <property type="project" value="TreeGrafter"/>
</dbReference>
<evidence type="ECO:0000256" key="1">
    <source>
        <dbReference type="ARBA" id="ARBA00009986"/>
    </source>
</evidence>
<dbReference type="CDD" id="cd07103">
    <property type="entry name" value="ALDH_F5_SSADH_GabD"/>
    <property type="match status" value="1"/>
</dbReference>
<dbReference type="InterPro" id="IPR016163">
    <property type="entry name" value="Ald_DH_C"/>
</dbReference>
<dbReference type="InterPro" id="IPR016161">
    <property type="entry name" value="Ald_DH/histidinol_DH"/>
</dbReference>
<sequence>GNAVASTAPAQNADPRAKLKFYALSISIGSIQLLELEIMNLQDISLFRQQNLVAGEWIDADDSATIDVDNPSTLSVVGTVPNCGSDETTRAISAAEVCFAAFKKTTAAHRGALLEKWFQLIMEAQDDLATLMTLEQGKPFAEAKGEISYAASFVKWFAEEGKRVYGETIPSPVQDRRILVQKQPVGVCAIITPWNFPAAMITRKIAPAPAAGCSVVIKPSEFTPFTALALGVLAERAGFPAGAVNIVTGDPAGVGGALTGSPAVRKLSFTGSTRVGKMLMEQCSGTMKRLSLELGGNAPFIIFDDADLDLAVEGVMASKFRNGGQTCVCANRIYVQAGVYDAFAKKLAAVVGGLKLGDGFEDGVEMGPMINEAAITKIRSHLDDATSKGGRVLVGGEQSNEGPRFITPAVVTGATADMLVADEETFGPVAPLFKFETEDEAVAAANATPFGLAAYFYTNDLTRTFRVGEDLEVGMIGINVGGFATEVAPFGGIKESGLGREGAHHGIDEYLEVKTLHIGGIA</sequence>
<organism evidence="4">
    <name type="scientific">marine sediment metagenome</name>
    <dbReference type="NCBI Taxonomy" id="412755"/>
    <lineage>
        <taxon>unclassified sequences</taxon>
        <taxon>metagenomes</taxon>
        <taxon>ecological metagenomes</taxon>
    </lineage>
</organism>
<dbReference type="InterPro" id="IPR016160">
    <property type="entry name" value="Ald_DH_CS_CYS"/>
</dbReference>
<dbReference type="FunFam" id="3.40.605.10:FF:000005">
    <property type="entry name" value="Succinate-semialdehyde dehydrogenase I"/>
    <property type="match status" value="1"/>
</dbReference>
<feature type="non-terminal residue" evidence="4">
    <location>
        <position position="1"/>
    </location>
</feature>
<dbReference type="PANTHER" id="PTHR43353:SF5">
    <property type="entry name" value="SUCCINATE-SEMIALDEHYDE DEHYDROGENASE, MITOCHONDRIAL"/>
    <property type="match status" value="1"/>
</dbReference>
<dbReference type="InterPro" id="IPR016162">
    <property type="entry name" value="Ald_DH_N"/>
</dbReference>
<dbReference type="FunFam" id="3.40.309.10:FF:000004">
    <property type="entry name" value="Succinate-semialdehyde dehydrogenase I"/>
    <property type="match status" value="1"/>
</dbReference>
<reference evidence="4" key="1">
    <citation type="journal article" date="2015" name="Nature">
        <title>Complex archaea that bridge the gap between prokaryotes and eukaryotes.</title>
        <authorList>
            <person name="Spang A."/>
            <person name="Saw J.H."/>
            <person name="Jorgensen S.L."/>
            <person name="Zaremba-Niedzwiedzka K."/>
            <person name="Martijn J."/>
            <person name="Lind A.E."/>
            <person name="van Eijk R."/>
            <person name="Schleper C."/>
            <person name="Guy L."/>
            <person name="Ettema T.J."/>
        </authorList>
    </citation>
    <scope>NUCLEOTIDE SEQUENCE</scope>
</reference>